<protein>
    <submittedName>
        <fullName evidence="1">Uncharacterized protein</fullName>
    </submittedName>
</protein>
<dbReference type="Proteomes" id="UP000054018">
    <property type="component" value="Unassembled WGS sequence"/>
</dbReference>
<accession>A0A0C9YTL2</accession>
<reference evidence="2" key="2">
    <citation type="submission" date="2015-01" db="EMBL/GenBank/DDBJ databases">
        <title>Evolutionary Origins and Diversification of the Mycorrhizal Mutualists.</title>
        <authorList>
            <consortium name="DOE Joint Genome Institute"/>
            <consortium name="Mycorrhizal Genomics Consortium"/>
            <person name="Kohler A."/>
            <person name="Kuo A."/>
            <person name="Nagy L.G."/>
            <person name="Floudas D."/>
            <person name="Copeland A."/>
            <person name="Barry K.W."/>
            <person name="Cichocki N."/>
            <person name="Veneault-Fourrey C."/>
            <person name="LaButti K."/>
            <person name="Lindquist E.A."/>
            <person name="Lipzen A."/>
            <person name="Lundell T."/>
            <person name="Morin E."/>
            <person name="Murat C."/>
            <person name="Riley R."/>
            <person name="Ohm R."/>
            <person name="Sun H."/>
            <person name="Tunlid A."/>
            <person name="Henrissat B."/>
            <person name="Grigoriev I.V."/>
            <person name="Hibbett D.S."/>
            <person name="Martin F."/>
        </authorList>
    </citation>
    <scope>NUCLEOTIDE SEQUENCE [LARGE SCALE GENOMIC DNA]</scope>
    <source>
        <strain evidence="2">441</strain>
    </source>
</reference>
<dbReference type="EMBL" id="KN833831">
    <property type="protein sequence ID" value="KIK17374.1"/>
    <property type="molecule type" value="Genomic_DNA"/>
</dbReference>
<dbReference type="HOGENOM" id="CLU_2910433_0_0_1"/>
<dbReference type="AlphaFoldDB" id="A0A0C9YTL2"/>
<name>A0A0C9YTL2_9AGAM</name>
<evidence type="ECO:0000313" key="1">
    <source>
        <dbReference type="EMBL" id="KIK17374.1"/>
    </source>
</evidence>
<sequence length="62" mass="7131">MAKDGSTMNKRSMREGRRESVTIWPVMQRQAFSSLMVGWVHAAPPRNILAKMKLTQFLLIDL</sequence>
<evidence type="ECO:0000313" key="2">
    <source>
        <dbReference type="Proteomes" id="UP000054018"/>
    </source>
</evidence>
<proteinExistence type="predicted"/>
<reference evidence="1 2" key="1">
    <citation type="submission" date="2014-04" db="EMBL/GenBank/DDBJ databases">
        <authorList>
            <consortium name="DOE Joint Genome Institute"/>
            <person name="Kuo A."/>
            <person name="Kohler A."/>
            <person name="Costa M.D."/>
            <person name="Nagy L.G."/>
            <person name="Floudas D."/>
            <person name="Copeland A."/>
            <person name="Barry K.W."/>
            <person name="Cichocki N."/>
            <person name="Veneault-Fourrey C."/>
            <person name="LaButti K."/>
            <person name="Lindquist E.A."/>
            <person name="Lipzen A."/>
            <person name="Lundell T."/>
            <person name="Morin E."/>
            <person name="Murat C."/>
            <person name="Sun H."/>
            <person name="Tunlid A."/>
            <person name="Henrissat B."/>
            <person name="Grigoriev I.V."/>
            <person name="Hibbett D.S."/>
            <person name="Martin F."/>
            <person name="Nordberg H.P."/>
            <person name="Cantor M.N."/>
            <person name="Hua S.X."/>
        </authorList>
    </citation>
    <scope>NUCLEOTIDE SEQUENCE [LARGE SCALE GENOMIC DNA]</scope>
    <source>
        <strain evidence="1 2">441</strain>
    </source>
</reference>
<gene>
    <name evidence="1" type="ORF">PISMIDRAFT_685334</name>
</gene>
<organism evidence="1 2">
    <name type="scientific">Pisolithus microcarpus 441</name>
    <dbReference type="NCBI Taxonomy" id="765257"/>
    <lineage>
        <taxon>Eukaryota</taxon>
        <taxon>Fungi</taxon>
        <taxon>Dikarya</taxon>
        <taxon>Basidiomycota</taxon>
        <taxon>Agaricomycotina</taxon>
        <taxon>Agaricomycetes</taxon>
        <taxon>Agaricomycetidae</taxon>
        <taxon>Boletales</taxon>
        <taxon>Sclerodermatineae</taxon>
        <taxon>Pisolithaceae</taxon>
        <taxon>Pisolithus</taxon>
    </lineage>
</organism>
<keyword evidence="2" id="KW-1185">Reference proteome</keyword>
<feature type="non-terminal residue" evidence="1">
    <location>
        <position position="62"/>
    </location>
</feature>